<dbReference type="PANTHER" id="PTHR46361:SF3">
    <property type="entry name" value="ELECTRON CARRIER_ PROTEIN DISULFIDE OXIDOREDUCTASE"/>
    <property type="match status" value="1"/>
</dbReference>
<evidence type="ECO:0000313" key="3">
    <source>
        <dbReference type="Proteomes" id="UP000319894"/>
    </source>
</evidence>
<dbReference type="OrthoDB" id="201798at2157"/>
<dbReference type="AlphaFoldDB" id="A0A554N8R2"/>
<accession>A0A554N8R2</accession>
<protein>
    <submittedName>
        <fullName evidence="2">DUF547 domain-containing protein</fullName>
    </submittedName>
</protein>
<dbReference type="InParanoid" id="A0A554N8R2"/>
<dbReference type="InterPro" id="IPR006869">
    <property type="entry name" value="DUF547"/>
</dbReference>
<name>A0A554N8R2_9EURY</name>
<reference evidence="2 3" key="1">
    <citation type="submission" date="2018-06" db="EMBL/GenBank/DDBJ databases">
        <title>Natronomonas sp. F16-60 a new haloarchaeon isolated from a solar saltern of Isla Cristina, Huelva, Spain.</title>
        <authorList>
            <person name="Duran-Viseras A."/>
            <person name="Sanchez-Porro C."/>
            <person name="Ventosa A."/>
        </authorList>
    </citation>
    <scope>NUCLEOTIDE SEQUENCE [LARGE SCALE GENOMIC DNA]</scope>
    <source>
        <strain evidence="2 3">F16-60</strain>
    </source>
</reference>
<sequence>MHTADTGSDGTALDSPDPDPVALSHEFLRTVKTGGSTHRVASRLRDLDREALAGGLDGDDARLAFWINVYNAAVESLLDAAPETFGDRSALFGADVVTVAGRDLSPNDVEHALLRGARPVWGLGFVRNPFPSAFSARFGVDDLDPRIHFALNCGAAACPPIAAYTRDGIDRELDTATRSYLEQETEYDPDAGVVRAPRLLLWYLGDFGGPSGATRFLREYGALPEDAAPKLRFRDYDWSLETGNFAE</sequence>
<dbReference type="Pfam" id="PF04784">
    <property type="entry name" value="DUF547"/>
    <property type="match status" value="1"/>
</dbReference>
<dbReference type="EMBL" id="QMDX01000006">
    <property type="protein sequence ID" value="TSD13775.1"/>
    <property type="molecule type" value="Genomic_DNA"/>
</dbReference>
<evidence type="ECO:0000259" key="1">
    <source>
        <dbReference type="Pfam" id="PF04784"/>
    </source>
</evidence>
<evidence type="ECO:0000313" key="2">
    <source>
        <dbReference type="EMBL" id="TSD13775.1"/>
    </source>
</evidence>
<proteinExistence type="predicted"/>
<organism evidence="2 3">
    <name type="scientific">Haloglomus irregulare</name>
    <dbReference type="NCBI Taxonomy" id="2234134"/>
    <lineage>
        <taxon>Archaea</taxon>
        <taxon>Methanobacteriati</taxon>
        <taxon>Methanobacteriota</taxon>
        <taxon>Stenosarchaea group</taxon>
        <taxon>Halobacteria</taxon>
        <taxon>Halobacteriales</taxon>
        <taxon>Natronomonadaceae</taxon>
        <taxon>Haloglomus</taxon>
    </lineage>
</organism>
<feature type="domain" description="DUF547" evidence="1">
    <location>
        <begin position="59"/>
        <end position="181"/>
    </location>
</feature>
<keyword evidence="3" id="KW-1185">Reference proteome</keyword>
<gene>
    <name evidence="2" type="ORF">DP107_11455</name>
</gene>
<dbReference type="PANTHER" id="PTHR46361">
    <property type="entry name" value="ELECTRON CARRIER/ PROTEIN DISULFIDE OXIDOREDUCTASE"/>
    <property type="match status" value="1"/>
</dbReference>
<comment type="caution">
    <text evidence="2">The sequence shown here is derived from an EMBL/GenBank/DDBJ whole genome shotgun (WGS) entry which is preliminary data.</text>
</comment>
<dbReference type="Proteomes" id="UP000319894">
    <property type="component" value="Unassembled WGS sequence"/>
</dbReference>
<dbReference type="RefSeq" id="WP_144262296.1">
    <property type="nucleotide sequence ID" value="NZ_QMDX01000006.1"/>
</dbReference>